<name>A0A1H3VH94_SELRU</name>
<gene>
    <name evidence="1" type="ORF">SAMN05660648_00238</name>
</gene>
<sequence>MKRQEQVLFYQFRDEEKLALACKTLHKMGIATKILQPENWREKVGYLLGAKGFRPAKAKEEDDFVFPHEVMVLQNIRNKRLDEVLLALKEAGVPHIRFKAVVTPFNTLWTLRRLCETMQREHGAMIEQEKETV</sequence>
<dbReference type="EMBL" id="FNQG01000002">
    <property type="protein sequence ID" value="SDZ74173.1"/>
    <property type="molecule type" value="Genomic_DNA"/>
</dbReference>
<evidence type="ECO:0000313" key="1">
    <source>
        <dbReference type="EMBL" id="SDZ74173.1"/>
    </source>
</evidence>
<evidence type="ECO:0000313" key="2">
    <source>
        <dbReference type="Proteomes" id="UP000183469"/>
    </source>
</evidence>
<protein>
    <recommendedName>
        <fullName evidence="3">DUF3783 domain-containing protein</fullName>
    </recommendedName>
</protein>
<dbReference type="Pfam" id="PF12646">
    <property type="entry name" value="DUF3783"/>
    <property type="match status" value="1"/>
</dbReference>
<dbReference type="OrthoDB" id="1049518at2"/>
<evidence type="ECO:0008006" key="3">
    <source>
        <dbReference type="Google" id="ProtNLM"/>
    </source>
</evidence>
<dbReference type="Proteomes" id="UP000183469">
    <property type="component" value="Unassembled WGS sequence"/>
</dbReference>
<organism evidence="1 2">
    <name type="scientific">Selenomonas ruminantium</name>
    <dbReference type="NCBI Taxonomy" id="971"/>
    <lineage>
        <taxon>Bacteria</taxon>
        <taxon>Bacillati</taxon>
        <taxon>Bacillota</taxon>
        <taxon>Negativicutes</taxon>
        <taxon>Selenomonadales</taxon>
        <taxon>Selenomonadaceae</taxon>
        <taxon>Selenomonas</taxon>
    </lineage>
</organism>
<accession>A0A1H3VH94</accession>
<dbReference type="AlphaFoldDB" id="A0A1H3VH94"/>
<proteinExistence type="predicted"/>
<reference evidence="1 2" key="1">
    <citation type="submission" date="2016-10" db="EMBL/GenBank/DDBJ databases">
        <authorList>
            <person name="de Groot N.N."/>
        </authorList>
    </citation>
    <scope>NUCLEOTIDE SEQUENCE [LARGE SCALE GENOMIC DNA]</scope>
    <source>
        <strain evidence="1 2">DSM 2872</strain>
    </source>
</reference>
<dbReference type="RefSeq" id="WP_074670326.1">
    <property type="nucleotide sequence ID" value="NZ_FNQG01000002.1"/>
</dbReference>
<dbReference type="InterPro" id="IPR016621">
    <property type="entry name" value="UCP014543"/>
</dbReference>